<feature type="coiled-coil region" evidence="1">
    <location>
        <begin position="168"/>
        <end position="195"/>
    </location>
</feature>
<dbReference type="Proteomes" id="UP001500843">
    <property type="component" value="Unassembled WGS sequence"/>
</dbReference>
<organism evidence="2 3">
    <name type="scientific">Promicromonospora umidemergens</name>
    <dbReference type="NCBI Taxonomy" id="629679"/>
    <lineage>
        <taxon>Bacteria</taxon>
        <taxon>Bacillati</taxon>
        <taxon>Actinomycetota</taxon>
        <taxon>Actinomycetes</taxon>
        <taxon>Micrococcales</taxon>
        <taxon>Promicromonosporaceae</taxon>
        <taxon>Promicromonospora</taxon>
    </lineage>
</organism>
<evidence type="ECO:0000256" key="1">
    <source>
        <dbReference type="SAM" id="Coils"/>
    </source>
</evidence>
<keyword evidence="3" id="KW-1185">Reference proteome</keyword>
<accession>A0ABP8WFF5</accession>
<keyword evidence="1" id="KW-0175">Coiled coil</keyword>
<dbReference type="InterPro" id="IPR013493">
    <property type="entry name" value="CHP02677"/>
</dbReference>
<dbReference type="EMBL" id="BAABHM010000003">
    <property type="protein sequence ID" value="GAA4688742.1"/>
    <property type="molecule type" value="Genomic_DNA"/>
</dbReference>
<dbReference type="Pfam" id="PF09660">
    <property type="entry name" value="DUF2397"/>
    <property type="match status" value="1"/>
</dbReference>
<dbReference type="NCBIfam" id="TIGR02677">
    <property type="entry name" value="TIGR02677 family protein"/>
    <property type="match status" value="1"/>
</dbReference>
<sequence length="524" mass="57255">MRHIVLPETLFRFTGADRNALYTALLYAFGDANDRLVTSLTADDVRRHLDDVGWRDELGDAELTAALDQLVAWDLLESGQNHTERYRTVREYERRNLQFSLTRHGEAALAGHAAAVAALQATGSLQTAVLEAIADRLDQLADLAASAPPARTSATDEAALDRKVYVALQELEGHLTALAANVKRFNADLQRLLRAQEVDEETFADVKQATVTYLQEYLSRLDERAARIVRSLDRVRAQGVDAVLARALAGAELPPQLRTADREERWLAQARARWAGLDAWFSPLDGSRPRAEELGAAGRRAILALLQVLERLWAARRRPSSIEADFRTLARWFAAAPSDADLHRLWRVGFGLHSARHAHLDRVDPETVSAGVPWQAAPPVPVSRTLRESGRTAVFSRTGKVRDVSALRRERAEQARAEREQAIAALDALGTGGETRLSQIARLDPVAFRHLLALVGKAVAVAGPGPRSVRSSDGLVALTLTPAPGGARAVLRTTFGELECPDFTIRLDVVTSTRAQPATVGAVS</sequence>
<dbReference type="RefSeq" id="WP_253871566.1">
    <property type="nucleotide sequence ID" value="NZ_BAABHM010000003.1"/>
</dbReference>
<evidence type="ECO:0008006" key="4">
    <source>
        <dbReference type="Google" id="ProtNLM"/>
    </source>
</evidence>
<evidence type="ECO:0000313" key="3">
    <source>
        <dbReference type="Proteomes" id="UP001500843"/>
    </source>
</evidence>
<gene>
    <name evidence="2" type="ORF">GCM10023198_03980</name>
</gene>
<evidence type="ECO:0000313" key="2">
    <source>
        <dbReference type="EMBL" id="GAA4688742.1"/>
    </source>
</evidence>
<reference evidence="3" key="1">
    <citation type="journal article" date="2019" name="Int. J. Syst. Evol. Microbiol.">
        <title>The Global Catalogue of Microorganisms (GCM) 10K type strain sequencing project: providing services to taxonomists for standard genome sequencing and annotation.</title>
        <authorList>
            <consortium name="The Broad Institute Genomics Platform"/>
            <consortium name="The Broad Institute Genome Sequencing Center for Infectious Disease"/>
            <person name="Wu L."/>
            <person name="Ma J."/>
        </authorList>
    </citation>
    <scope>NUCLEOTIDE SEQUENCE [LARGE SCALE GENOMIC DNA]</scope>
    <source>
        <strain evidence="3">JCM 17975</strain>
    </source>
</reference>
<name>A0ABP8WFF5_9MICO</name>
<comment type="caution">
    <text evidence="2">The sequence shown here is derived from an EMBL/GenBank/DDBJ whole genome shotgun (WGS) entry which is preliminary data.</text>
</comment>
<proteinExistence type="predicted"/>
<protein>
    <recommendedName>
        <fullName evidence="4">TIGR02677 family protein</fullName>
    </recommendedName>
</protein>